<keyword evidence="6" id="KW-1185">Reference proteome</keyword>
<evidence type="ECO:0000259" key="4">
    <source>
        <dbReference type="Pfam" id="PF22893"/>
    </source>
</evidence>
<evidence type="ECO:0000256" key="2">
    <source>
        <dbReference type="SAM" id="Coils"/>
    </source>
</evidence>
<feature type="coiled-coil region" evidence="2">
    <location>
        <begin position="478"/>
        <end position="505"/>
    </location>
</feature>
<feature type="domain" description="Ubiquitin-like" evidence="4">
    <location>
        <begin position="585"/>
        <end position="667"/>
    </location>
</feature>
<dbReference type="PANTHER" id="PTHR38886:SF1">
    <property type="entry name" value="NACHT-NTPASE AND P-LOOP NTPASES N-TERMINAL DOMAIN-CONTAINING PROTEIN"/>
    <property type="match status" value="1"/>
</dbReference>
<dbReference type="InterPro" id="IPR000408">
    <property type="entry name" value="Reg_chr_condens"/>
</dbReference>
<dbReference type="Pfam" id="PF22893">
    <property type="entry name" value="ULD_2"/>
    <property type="match status" value="1"/>
</dbReference>
<feature type="region of interest" description="Disordered" evidence="3">
    <location>
        <begin position="806"/>
        <end position="826"/>
    </location>
</feature>
<feature type="repeat" description="RCC1" evidence="1">
    <location>
        <begin position="151"/>
        <end position="204"/>
    </location>
</feature>
<dbReference type="PROSITE" id="PS50012">
    <property type="entry name" value="RCC1_3"/>
    <property type="match status" value="2"/>
</dbReference>
<feature type="compositionally biased region" description="Low complexity" evidence="3">
    <location>
        <begin position="812"/>
        <end position="826"/>
    </location>
</feature>
<feature type="repeat" description="RCC1" evidence="1">
    <location>
        <begin position="2"/>
        <end position="54"/>
    </location>
</feature>
<proteinExistence type="predicted"/>
<dbReference type="Pfam" id="PF00415">
    <property type="entry name" value="RCC1"/>
    <property type="match status" value="1"/>
</dbReference>
<sequence length="882" mass="98398">MHQLYVFGSNGEGQLGIAAADIVSIPTISGSWPQDKDIQSVTSGDNHTLILSSDGTTHHVGNTEKGQLGTVEVQTARYEHFIKSSRTGVLLCAATCESSSYITSSTDKPTILTEGASHWGESSSAEPLVLPHTVIDFAAGGWHYVVVLDNGDVMGWGKSRLDQLGPKLTAYQRIKKPTLIEEGLSFKPIKAVCGKEFTYLASHPSSGEHYLFGRDKYGLKSSMPAHIKGWKQIGATWNAIFVLFEDGTLTAWGKDNMWKLLPDDLPLLERMAVGSEHILALTIDRKLISWGWGKHGNCGDLTRLGSKVKHEMRHTFDPLFTQIFTDNNITMPITFGAVGDIISVCLLVKDLVDALDEARGSKAEYQAVVRELWILDRALLEIDLLTRTHGNGATPELLGLCETGQRAAIQCKTLVAEFLNRIKKYKTSLEDGHKPNLFTKAAMGVRWRVGEREAVERFRVEIAGTSTSLQMLFATANVNLLALNKNDVKNQLQQLELRHEARTSDQKTLLLDIRDRINNATHQITSGSVTLSKVADALRLDWLRQLGSELKSLMHRVVATNIATYHAVVSLQSVLPSRLERTLIEEPFILEDPIGRIAPVHLQFVTSWDAFNSILEIRFRNLQGFKKIKNKQYELQEKATQRDIDQSRAWERAFLPGQRIEMSFVFRNDESSTKDANTTTCPGCQAPSLYPPETEVQCPKCNMWFRRIVVVTDVEPPPSIPLPNPWKSGATFGNPGFSAQLSGPLRPGKRRVAVDDLEGEDDVREFKRVRLVAEKKRVKQPRSAFVQRPSTQFSTLPVTAKLNSASLREPQEQQQQQNVQAQSDQAAPNVNNQYQPQVHAFYTKAELARARKFGLTSKSSYSQYYEQQKSFGGSGGSFAEHY</sequence>
<dbReference type="InterPro" id="IPR054464">
    <property type="entry name" value="ULD_fung"/>
</dbReference>
<evidence type="ECO:0000313" key="6">
    <source>
        <dbReference type="Proteomes" id="UP001280581"/>
    </source>
</evidence>
<name>A0AAN6LSZ8_9PLEO</name>
<dbReference type="AlphaFoldDB" id="A0AAN6LSZ8"/>
<evidence type="ECO:0000256" key="1">
    <source>
        <dbReference type="PROSITE-ProRule" id="PRU00235"/>
    </source>
</evidence>
<accession>A0AAN6LSZ8</accession>
<protein>
    <recommendedName>
        <fullName evidence="4">Ubiquitin-like domain-containing protein</fullName>
    </recommendedName>
</protein>
<reference evidence="5 6" key="1">
    <citation type="submission" date="2021-02" db="EMBL/GenBank/DDBJ databases">
        <title>Genome assembly of Pseudopithomyces chartarum.</title>
        <authorList>
            <person name="Jauregui R."/>
            <person name="Singh J."/>
            <person name="Voisey C."/>
        </authorList>
    </citation>
    <scope>NUCLEOTIDE SEQUENCE [LARGE SCALE GENOMIC DNA]</scope>
    <source>
        <strain evidence="5 6">AGR01</strain>
    </source>
</reference>
<dbReference type="SUPFAM" id="SSF50985">
    <property type="entry name" value="RCC1/BLIP-II"/>
    <property type="match status" value="1"/>
</dbReference>
<comment type="caution">
    <text evidence="5">The sequence shown here is derived from an EMBL/GenBank/DDBJ whole genome shotgun (WGS) entry which is preliminary data.</text>
</comment>
<dbReference type="PANTHER" id="PTHR38886">
    <property type="entry name" value="SESA DOMAIN-CONTAINING PROTEIN"/>
    <property type="match status" value="1"/>
</dbReference>
<gene>
    <name evidence="5" type="ORF">GRF29_112g1527797</name>
</gene>
<dbReference type="InterPro" id="IPR009091">
    <property type="entry name" value="RCC1/BLIP-II"/>
</dbReference>
<organism evidence="5 6">
    <name type="scientific">Pseudopithomyces chartarum</name>
    <dbReference type="NCBI Taxonomy" id="1892770"/>
    <lineage>
        <taxon>Eukaryota</taxon>
        <taxon>Fungi</taxon>
        <taxon>Dikarya</taxon>
        <taxon>Ascomycota</taxon>
        <taxon>Pezizomycotina</taxon>
        <taxon>Dothideomycetes</taxon>
        <taxon>Pleosporomycetidae</taxon>
        <taxon>Pleosporales</taxon>
        <taxon>Massarineae</taxon>
        <taxon>Didymosphaeriaceae</taxon>
        <taxon>Pseudopithomyces</taxon>
    </lineage>
</organism>
<dbReference type="Proteomes" id="UP001280581">
    <property type="component" value="Unassembled WGS sequence"/>
</dbReference>
<dbReference type="Gene3D" id="2.130.10.30">
    <property type="entry name" value="Regulator of chromosome condensation 1/beta-lactamase-inhibitor protein II"/>
    <property type="match status" value="2"/>
</dbReference>
<dbReference type="EMBL" id="WVTA01000011">
    <property type="protein sequence ID" value="KAK3203517.1"/>
    <property type="molecule type" value="Genomic_DNA"/>
</dbReference>
<evidence type="ECO:0000256" key="3">
    <source>
        <dbReference type="SAM" id="MobiDB-lite"/>
    </source>
</evidence>
<keyword evidence="2" id="KW-0175">Coiled coil</keyword>
<dbReference type="Pfam" id="PF13540">
    <property type="entry name" value="RCC1_2"/>
    <property type="match status" value="1"/>
</dbReference>
<evidence type="ECO:0000313" key="5">
    <source>
        <dbReference type="EMBL" id="KAK3203517.1"/>
    </source>
</evidence>